<evidence type="ECO:0000256" key="1">
    <source>
        <dbReference type="ARBA" id="ARBA00022821"/>
    </source>
</evidence>
<dbReference type="SUPFAM" id="SSF52058">
    <property type="entry name" value="L domain-like"/>
    <property type="match status" value="1"/>
</dbReference>
<proteinExistence type="predicted"/>
<comment type="caution">
    <text evidence="2">The sequence shown here is derived from an EMBL/GenBank/DDBJ whole genome shotgun (WGS) entry which is preliminary data.</text>
</comment>
<dbReference type="AlphaFoldDB" id="A0A5C7IEN2"/>
<accession>A0A5C7IEN2</accession>
<evidence type="ECO:0000313" key="2">
    <source>
        <dbReference type="EMBL" id="TXG67733.1"/>
    </source>
</evidence>
<reference evidence="3" key="1">
    <citation type="journal article" date="2019" name="Gigascience">
        <title>De novo genome assembly of the endangered Acer yangbiense, a plant species with extremely small populations endemic to Yunnan Province, China.</title>
        <authorList>
            <person name="Yang J."/>
            <person name="Wariss H.M."/>
            <person name="Tao L."/>
            <person name="Zhang R."/>
            <person name="Yun Q."/>
            <person name="Hollingsworth P."/>
            <person name="Dao Z."/>
            <person name="Luo G."/>
            <person name="Guo H."/>
            <person name="Ma Y."/>
            <person name="Sun W."/>
        </authorList>
    </citation>
    <scope>NUCLEOTIDE SEQUENCE [LARGE SCALE GENOMIC DNA]</scope>
    <source>
        <strain evidence="3">cv. Malutang</strain>
    </source>
</reference>
<dbReference type="EMBL" id="VAHF01000003">
    <property type="protein sequence ID" value="TXG67733.1"/>
    <property type="molecule type" value="Genomic_DNA"/>
</dbReference>
<gene>
    <name evidence="2" type="ORF">EZV62_009008</name>
</gene>
<dbReference type="InterPro" id="IPR032675">
    <property type="entry name" value="LRR_dom_sf"/>
</dbReference>
<name>A0A5C7IEN2_9ROSI</name>
<protein>
    <recommendedName>
        <fullName evidence="4">NB-ARC domain-containing protein</fullName>
    </recommendedName>
</protein>
<dbReference type="GO" id="GO:0006952">
    <property type="term" value="P:defense response"/>
    <property type="evidence" value="ECO:0007669"/>
    <property type="project" value="UniProtKB-KW"/>
</dbReference>
<evidence type="ECO:0008006" key="4">
    <source>
        <dbReference type="Google" id="ProtNLM"/>
    </source>
</evidence>
<dbReference type="PANTHER" id="PTHR36766:SF40">
    <property type="entry name" value="DISEASE RESISTANCE PROTEIN RGA3"/>
    <property type="match status" value="1"/>
</dbReference>
<dbReference type="Proteomes" id="UP000323000">
    <property type="component" value="Chromosome 3"/>
</dbReference>
<organism evidence="2 3">
    <name type="scientific">Acer yangbiense</name>
    <dbReference type="NCBI Taxonomy" id="1000413"/>
    <lineage>
        <taxon>Eukaryota</taxon>
        <taxon>Viridiplantae</taxon>
        <taxon>Streptophyta</taxon>
        <taxon>Embryophyta</taxon>
        <taxon>Tracheophyta</taxon>
        <taxon>Spermatophyta</taxon>
        <taxon>Magnoliopsida</taxon>
        <taxon>eudicotyledons</taxon>
        <taxon>Gunneridae</taxon>
        <taxon>Pentapetalae</taxon>
        <taxon>rosids</taxon>
        <taxon>malvids</taxon>
        <taxon>Sapindales</taxon>
        <taxon>Sapindaceae</taxon>
        <taxon>Hippocastanoideae</taxon>
        <taxon>Acereae</taxon>
        <taxon>Acer</taxon>
    </lineage>
</organism>
<evidence type="ECO:0000313" key="3">
    <source>
        <dbReference type="Proteomes" id="UP000323000"/>
    </source>
</evidence>
<keyword evidence="3" id="KW-1185">Reference proteome</keyword>
<dbReference type="PANTHER" id="PTHR36766">
    <property type="entry name" value="PLANT BROAD-SPECTRUM MILDEW RESISTANCE PROTEIN RPW8"/>
    <property type="match status" value="1"/>
</dbReference>
<sequence length="380" mass="42787">MQSSELHCLMESTRGQLPQSLKKLHIENCKKLQCLLDDNEDTSTSHHLQDLYIRYCPSLTCLPSIHQLPATLTSLTISNCSKLTTLSSTGHLPVALKLLRITDCSELTALLPKGQLPETLETLYIHRCPKLEFIVEKFHNNKALSNIDIWYCDNLKSFPEGLETLSGLGGIRMIRCRGFASFPKGRFPDSNLTVNVLGCEKLEALPSGIHNLSFLGIHNCPNIRLSEEGLPTKLGSLSIRDCKQYKALMELGLHNLTSLTSLGISGQLDGESLQEEDMRITLPRTLTQLSIDDFPNLKYLSFKDFKHLPSLKKLWIWNCPELTSLPSLPPSLMQLDIQGCLLLKEACKRDKGKEWSKIANIPRVEIDDKFIYEPEETSEN</sequence>
<keyword evidence="1" id="KW-0611">Plant defense</keyword>
<dbReference type="Gene3D" id="3.80.10.10">
    <property type="entry name" value="Ribonuclease Inhibitor"/>
    <property type="match status" value="2"/>
</dbReference>
<dbReference type="OrthoDB" id="544129at2759"/>